<sequence>MSINTNDVIFLIGAGCSYDAGIPTATKMIDDIEIKLLNDRDEWKVHRDLYFYIKSAILYSEGIFGKFNILFSIEKFVNVLTELRKKEKNVVYPFIANWNNRLIDLAGQNFDNIEALKKLITKQLINWVKKDDYRQSEYYKCFYEFQKELEHPLRIFSLNYDLCFESNKPQDTTDLLELGFDNNNVWNSARFEEEHPDVNAAIYLYKLHGSITWKRDRDHGNILKLSAHPEEEPDLIFGTDAKLQSIDPYLFYVYEFRKYSLQSKVILVIGYSFSDHYINNLIKQSLQHDSNRILICVDMKDGDSVRNDIVRALELTDASQIVVYSKSAREFLEENLNAEEISRHIRKTEEEVF</sequence>
<reference evidence="2" key="1">
    <citation type="journal article" date="2019" name="Int. J. Syst. Evol. Microbiol.">
        <title>The Global Catalogue of Microorganisms (GCM) 10K type strain sequencing project: providing services to taxonomists for standard genome sequencing and annotation.</title>
        <authorList>
            <consortium name="The Broad Institute Genomics Platform"/>
            <consortium name="The Broad Institute Genome Sequencing Center for Infectious Disease"/>
            <person name="Wu L."/>
            <person name="Ma J."/>
        </authorList>
    </citation>
    <scope>NUCLEOTIDE SEQUENCE [LARGE SCALE GENOMIC DNA]</scope>
    <source>
        <strain evidence="2">WYCCWR 12678</strain>
    </source>
</reference>
<dbReference type="Proteomes" id="UP001596002">
    <property type="component" value="Unassembled WGS sequence"/>
</dbReference>
<protein>
    <submittedName>
        <fullName evidence="1">SIR2 family protein</fullName>
    </submittedName>
</protein>
<evidence type="ECO:0000313" key="2">
    <source>
        <dbReference type="Proteomes" id="UP001596002"/>
    </source>
</evidence>
<gene>
    <name evidence="1" type="ORF">ACFO8Q_07435</name>
</gene>
<comment type="caution">
    <text evidence="1">The sequence shown here is derived from an EMBL/GenBank/DDBJ whole genome shotgun (WGS) entry which is preliminary data.</text>
</comment>
<dbReference type="RefSeq" id="WP_380025113.1">
    <property type="nucleotide sequence ID" value="NZ_JBHSHC010000050.1"/>
</dbReference>
<name>A0ABV9Q3G4_9BACL</name>
<keyword evidence="2" id="KW-1185">Reference proteome</keyword>
<dbReference type="SUPFAM" id="SSF52467">
    <property type="entry name" value="DHS-like NAD/FAD-binding domain"/>
    <property type="match status" value="1"/>
</dbReference>
<organism evidence="1 2">
    <name type="scientific">Effusibacillus consociatus</name>
    <dbReference type="NCBI Taxonomy" id="1117041"/>
    <lineage>
        <taxon>Bacteria</taxon>
        <taxon>Bacillati</taxon>
        <taxon>Bacillota</taxon>
        <taxon>Bacilli</taxon>
        <taxon>Bacillales</taxon>
        <taxon>Alicyclobacillaceae</taxon>
        <taxon>Effusibacillus</taxon>
    </lineage>
</organism>
<evidence type="ECO:0000313" key="1">
    <source>
        <dbReference type="EMBL" id="MFC4767195.1"/>
    </source>
</evidence>
<accession>A0ABV9Q3G4</accession>
<dbReference type="InterPro" id="IPR029035">
    <property type="entry name" value="DHS-like_NAD/FAD-binding_dom"/>
</dbReference>
<dbReference type="EMBL" id="JBHSHC010000050">
    <property type="protein sequence ID" value="MFC4767195.1"/>
    <property type="molecule type" value="Genomic_DNA"/>
</dbReference>
<dbReference type="Gene3D" id="3.40.50.1220">
    <property type="entry name" value="TPP-binding domain"/>
    <property type="match status" value="1"/>
</dbReference>
<proteinExistence type="predicted"/>
<dbReference type="Pfam" id="PF13289">
    <property type="entry name" value="SIR2_2"/>
    <property type="match status" value="1"/>
</dbReference>